<dbReference type="AlphaFoldDB" id="A0A383C6Q9"/>
<dbReference type="InterPro" id="IPR023509">
    <property type="entry name" value="DTD-like_sf"/>
</dbReference>
<sequence length="179" mass="19972">MRVLQLHCDSIEYTPTKKEIKSAEEISPKKTVLEEVVVCFIAVENGDDSTVGKTAIGEIQESMKKIGCKKLLLYPYAHLSSDLASPNTGLSILKEMESSAIDISVTRAPFGWTKAFSIKVKGHPLAESSKVFSKDSSKEKTSTALESESKIKSYWYIMTPDGKMEEIEKFNFSNHKQLE</sequence>
<name>A0A383C6Q9_9ZZZZ</name>
<protein>
    <recommendedName>
        <fullName evidence="1">Threonyl-tRNA synthetase editing domain-containing protein</fullName>
    </recommendedName>
</protein>
<evidence type="ECO:0000259" key="1">
    <source>
        <dbReference type="Pfam" id="PF08915"/>
    </source>
</evidence>
<dbReference type="GO" id="GO:0008270">
    <property type="term" value="F:zinc ion binding"/>
    <property type="evidence" value="ECO:0007669"/>
    <property type="project" value="InterPro"/>
</dbReference>
<dbReference type="Gene3D" id="3.50.80.10">
    <property type="entry name" value="D-tyrosyl-tRNA(Tyr) deacylase"/>
    <property type="match status" value="1"/>
</dbReference>
<gene>
    <name evidence="2" type="ORF">METZ01_LOCUS480756</name>
</gene>
<dbReference type="EMBL" id="UINC01206322">
    <property type="protein sequence ID" value="SVE27902.1"/>
    <property type="molecule type" value="Genomic_DNA"/>
</dbReference>
<feature type="domain" description="Threonyl-tRNA synthetase editing" evidence="1">
    <location>
        <begin position="1"/>
        <end position="130"/>
    </location>
</feature>
<dbReference type="Pfam" id="PF08915">
    <property type="entry name" value="tRNA-Thr_ED"/>
    <property type="match status" value="1"/>
</dbReference>
<dbReference type="InterPro" id="IPR015011">
    <property type="entry name" value="Threonyl-tRNA_syn_edit_dom_arc"/>
</dbReference>
<reference evidence="2" key="1">
    <citation type="submission" date="2018-05" db="EMBL/GenBank/DDBJ databases">
        <authorList>
            <person name="Lanie J.A."/>
            <person name="Ng W.-L."/>
            <person name="Kazmierczak K.M."/>
            <person name="Andrzejewski T.M."/>
            <person name="Davidsen T.M."/>
            <person name="Wayne K.J."/>
            <person name="Tettelin H."/>
            <person name="Glass J.I."/>
            <person name="Rusch D."/>
            <person name="Podicherti R."/>
            <person name="Tsui H.-C.T."/>
            <person name="Winkler M.E."/>
        </authorList>
    </citation>
    <scope>NUCLEOTIDE SEQUENCE</scope>
</reference>
<dbReference type="GO" id="GO:0005737">
    <property type="term" value="C:cytoplasm"/>
    <property type="evidence" value="ECO:0007669"/>
    <property type="project" value="InterPro"/>
</dbReference>
<accession>A0A383C6Q9</accession>
<dbReference type="GO" id="GO:0005524">
    <property type="term" value="F:ATP binding"/>
    <property type="evidence" value="ECO:0007669"/>
    <property type="project" value="InterPro"/>
</dbReference>
<organism evidence="2">
    <name type="scientific">marine metagenome</name>
    <dbReference type="NCBI Taxonomy" id="408172"/>
    <lineage>
        <taxon>unclassified sequences</taxon>
        <taxon>metagenomes</taxon>
        <taxon>ecological metagenomes</taxon>
    </lineage>
</organism>
<feature type="non-terminal residue" evidence="2">
    <location>
        <position position="179"/>
    </location>
</feature>
<evidence type="ECO:0000313" key="2">
    <source>
        <dbReference type="EMBL" id="SVE27902.1"/>
    </source>
</evidence>
<dbReference type="GO" id="GO:0004829">
    <property type="term" value="F:threonine-tRNA ligase activity"/>
    <property type="evidence" value="ECO:0007669"/>
    <property type="project" value="InterPro"/>
</dbReference>
<proteinExistence type="predicted"/>